<evidence type="ECO:0000256" key="2">
    <source>
        <dbReference type="ARBA" id="ARBA00022737"/>
    </source>
</evidence>
<dbReference type="GO" id="GO:0005509">
    <property type="term" value="F:calcium ion binding"/>
    <property type="evidence" value="ECO:0007669"/>
    <property type="project" value="InterPro"/>
</dbReference>
<dbReference type="Proteomes" id="UP000193224">
    <property type="component" value="Unassembled WGS sequence"/>
</dbReference>
<dbReference type="InterPro" id="IPR018247">
    <property type="entry name" value="EF_Hand_1_Ca_BS"/>
</dbReference>
<evidence type="ECO:0000259" key="5">
    <source>
        <dbReference type="PROSITE" id="PS50222"/>
    </source>
</evidence>
<sequence length="164" mass="18063">MKNMVLITSLGLAIAAGGAVASNGKMGGKHHRPHHSFEELDANGDGKLMQEELATHMQARFEGADADGDGALSQDELLARVTERMTRRAEKYVAHMIERHDADNDGALSMAELKSRNKGDMFARMDADEDGVVTREEFEARRSGHKSHRHGGHGHKHDNREQAD</sequence>
<evidence type="ECO:0000256" key="4">
    <source>
        <dbReference type="SAM" id="SignalP"/>
    </source>
</evidence>
<feature type="compositionally biased region" description="Basic and acidic residues" evidence="3">
    <location>
        <begin position="133"/>
        <end position="142"/>
    </location>
</feature>
<feature type="signal peptide" evidence="4">
    <location>
        <begin position="1"/>
        <end position="21"/>
    </location>
</feature>
<keyword evidence="7" id="KW-1185">Reference proteome</keyword>
<evidence type="ECO:0000313" key="7">
    <source>
        <dbReference type="Proteomes" id="UP000193224"/>
    </source>
</evidence>
<evidence type="ECO:0000256" key="3">
    <source>
        <dbReference type="SAM" id="MobiDB-lite"/>
    </source>
</evidence>
<proteinExistence type="predicted"/>
<organism evidence="6 7">
    <name type="scientific">Roseovarius aestuarii</name>
    <dbReference type="NCBI Taxonomy" id="475083"/>
    <lineage>
        <taxon>Bacteria</taxon>
        <taxon>Pseudomonadati</taxon>
        <taxon>Pseudomonadota</taxon>
        <taxon>Alphaproteobacteria</taxon>
        <taxon>Rhodobacterales</taxon>
        <taxon>Roseobacteraceae</taxon>
        <taxon>Roseovarius</taxon>
    </lineage>
</organism>
<dbReference type="RefSeq" id="WP_085798950.1">
    <property type="nucleotide sequence ID" value="NZ_FWXB01000002.1"/>
</dbReference>
<dbReference type="PANTHER" id="PTHR10827">
    <property type="entry name" value="RETICULOCALBIN"/>
    <property type="match status" value="1"/>
</dbReference>
<dbReference type="Pfam" id="PF13202">
    <property type="entry name" value="EF-hand_5"/>
    <property type="match status" value="4"/>
</dbReference>
<dbReference type="PROSITE" id="PS50222">
    <property type="entry name" value="EF_HAND_2"/>
    <property type="match status" value="2"/>
</dbReference>
<dbReference type="Gene3D" id="1.10.238.10">
    <property type="entry name" value="EF-hand"/>
    <property type="match status" value="2"/>
</dbReference>
<accession>A0A1X7BNY8</accession>
<keyword evidence="4" id="KW-0732">Signal</keyword>
<feature type="region of interest" description="Disordered" evidence="3">
    <location>
        <begin position="133"/>
        <end position="164"/>
    </location>
</feature>
<dbReference type="SUPFAM" id="SSF47473">
    <property type="entry name" value="EF-hand"/>
    <property type="match status" value="1"/>
</dbReference>
<feature type="domain" description="EF-hand" evidence="5">
    <location>
        <begin position="120"/>
        <end position="148"/>
    </location>
</feature>
<dbReference type="PROSITE" id="PS00018">
    <property type="entry name" value="EF_HAND_1"/>
    <property type="match status" value="2"/>
</dbReference>
<evidence type="ECO:0000313" key="6">
    <source>
        <dbReference type="EMBL" id="SMC10989.1"/>
    </source>
</evidence>
<evidence type="ECO:0000256" key="1">
    <source>
        <dbReference type="ARBA" id="ARBA00022723"/>
    </source>
</evidence>
<feature type="domain" description="EF-hand" evidence="5">
    <location>
        <begin position="52"/>
        <end position="87"/>
    </location>
</feature>
<keyword evidence="2" id="KW-0677">Repeat</keyword>
<name>A0A1X7BNY8_9RHOB</name>
<dbReference type="SMART" id="SM00054">
    <property type="entry name" value="EFh"/>
    <property type="match status" value="4"/>
</dbReference>
<dbReference type="InterPro" id="IPR002048">
    <property type="entry name" value="EF_hand_dom"/>
</dbReference>
<feature type="chain" id="PRO_5012078223" evidence="4">
    <location>
        <begin position="22"/>
        <end position="164"/>
    </location>
</feature>
<gene>
    <name evidence="6" type="ORF">ROA7745_00798</name>
</gene>
<dbReference type="EMBL" id="FWXB01000002">
    <property type="protein sequence ID" value="SMC10989.1"/>
    <property type="molecule type" value="Genomic_DNA"/>
</dbReference>
<dbReference type="AlphaFoldDB" id="A0A1X7BNY8"/>
<dbReference type="InterPro" id="IPR011992">
    <property type="entry name" value="EF-hand-dom_pair"/>
</dbReference>
<reference evidence="6 7" key="1">
    <citation type="submission" date="2017-03" db="EMBL/GenBank/DDBJ databases">
        <authorList>
            <person name="Afonso C.L."/>
            <person name="Miller P.J."/>
            <person name="Scott M.A."/>
            <person name="Spackman E."/>
            <person name="Goraichik I."/>
            <person name="Dimitrov K.M."/>
            <person name="Suarez D.L."/>
            <person name="Swayne D.E."/>
        </authorList>
    </citation>
    <scope>NUCLEOTIDE SEQUENCE [LARGE SCALE GENOMIC DNA]</scope>
    <source>
        <strain evidence="6 7">CECT 7745</strain>
    </source>
</reference>
<dbReference type="OrthoDB" id="5470953at2"/>
<dbReference type="PANTHER" id="PTHR10827:SF98">
    <property type="entry name" value="45 KDA CALCIUM-BINDING PROTEIN"/>
    <property type="match status" value="1"/>
</dbReference>
<protein>
    <submittedName>
        <fullName evidence="6">EF hand</fullName>
    </submittedName>
</protein>
<keyword evidence="1" id="KW-0479">Metal-binding</keyword>
<feature type="compositionally biased region" description="Basic residues" evidence="3">
    <location>
        <begin position="143"/>
        <end position="157"/>
    </location>
</feature>